<dbReference type="EMBL" id="KZ305018">
    <property type="protein sequence ID" value="PIA65502.1"/>
    <property type="molecule type" value="Genomic_DNA"/>
</dbReference>
<dbReference type="InterPro" id="IPR036640">
    <property type="entry name" value="ABC1_TM_sf"/>
</dbReference>
<gene>
    <name evidence="6" type="ORF">AQUCO_00100778v1</name>
</gene>
<dbReference type="InterPro" id="IPR050173">
    <property type="entry name" value="ABC_transporter_C-like"/>
</dbReference>
<dbReference type="AlphaFoldDB" id="A0A2G5FBY9"/>
<evidence type="ECO:0000256" key="2">
    <source>
        <dbReference type="ARBA" id="ARBA00022741"/>
    </source>
</evidence>
<evidence type="ECO:0000313" key="6">
    <source>
        <dbReference type="EMBL" id="PIA65502.1"/>
    </source>
</evidence>
<keyword evidence="3" id="KW-0067">ATP-binding</keyword>
<dbReference type="Proteomes" id="UP000230069">
    <property type="component" value="Unassembled WGS sequence"/>
</dbReference>
<keyword evidence="2" id="KW-0547">Nucleotide-binding</keyword>
<keyword evidence="5" id="KW-0472">Membrane</keyword>
<name>A0A2G5FBY9_AQUCA</name>
<dbReference type="OrthoDB" id="6500128at2759"/>
<evidence type="ECO:0000256" key="4">
    <source>
        <dbReference type="ARBA" id="ARBA00022989"/>
    </source>
</evidence>
<reference evidence="6 7" key="1">
    <citation type="submission" date="2017-09" db="EMBL/GenBank/DDBJ databases">
        <title>WGS assembly of Aquilegia coerulea Goldsmith.</title>
        <authorList>
            <person name="Hodges S."/>
            <person name="Kramer E."/>
            <person name="Nordborg M."/>
            <person name="Tomkins J."/>
            <person name="Borevitz J."/>
            <person name="Derieg N."/>
            <person name="Yan J."/>
            <person name="Mihaltcheva S."/>
            <person name="Hayes R.D."/>
            <person name="Rokhsar D."/>
        </authorList>
    </citation>
    <scope>NUCLEOTIDE SEQUENCE [LARGE SCALE GENOMIC DNA]</scope>
    <source>
        <strain evidence="7">cv. Goldsmith</strain>
    </source>
</reference>
<dbReference type="InParanoid" id="A0A2G5FBY9"/>
<dbReference type="GO" id="GO:0016020">
    <property type="term" value="C:membrane"/>
    <property type="evidence" value="ECO:0007669"/>
    <property type="project" value="InterPro"/>
</dbReference>
<organism evidence="6 7">
    <name type="scientific">Aquilegia coerulea</name>
    <name type="common">Rocky mountain columbine</name>
    <dbReference type="NCBI Taxonomy" id="218851"/>
    <lineage>
        <taxon>Eukaryota</taxon>
        <taxon>Viridiplantae</taxon>
        <taxon>Streptophyta</taxon>
        <taxon>Embryophyta</taxon>
        <taxon>Tracheophyta</taxon>
        <taxon>Spermatophyta</taxon>
        <taxon>Magnoliopsida</taxon>
        <taxon>Ranunculales</taxon>
        <taxon>Ranunculaceae</taxon>
        <taxon>Thalictroideae</taxon>
        <taxon>Aquilegia</taxon>
    </lineage>
</organism>
<dbReference type="PANTHER" id="PTHR24223:SF165">
    <property type="entry name" value="ABC TRANSPORTER C FAMILY MEMBER 15-RELATED"/>
    <property type="match status" value="1"/>
</dbReference>
<protein>
    <recommendedName>
        <fullName evidence="8">ABC transmembrane type-1 domain-containing protein</fullName>
    </recommendedName>
</protein>
<proteinExistence type="predicted"/>
<evidence type="ECO:0000256" key="3">
    <source>
        <dbReference type="ARBA" id="ARBA00022840"/>
    </source>
</evidence>
<keyword evidence="4" id="KW-1133">Transmembrane helix</keyword>
<keyword evidence="7" id="KW-1185">Reference proteome</keyword>
<sequence>MELARLDGIQRAPILHHFAESFSGAVAIRAFDQECRFTDTNLDLIDYHSRPCMVPQCVRYGMAFLQTKPIILCLHSSILVSIIIISTGYSERHSKIDNIELGRSNN</sequence>
<keyword evidence="1" id="KW-0812">Transmembrane</keyword>
<dbReference type="SUPFAM" id="SSF90123">
    <property type="entry name" value="ABC transporter transmembrane region"/>
    <property type="match status" value="1"/>
</dbReference>
<dbReference type="PANTHER" id="PTHR24223">
    <property type="entry name" value="ATP-BINDING CASSETTE SUB-FAMILY C"/>
    <property type="match status" value="1"/>
</dbReference>
<evidence type="ECO:0000256" key="1">
    <source>
        <dbReference type="ARBA" id="ARBA00022692"/>
    </source>
</evidence>
<evidence type="ECO:0000313" key="7">
    <source>
        <dbReference type="Proteomes" id="UP000230069"/>
    </source>
</evidence>
<dbReference type="STRING" id="218851.A0A2G5FBY9"/>
<evidence type="ECO:0000256" key="5">
    <source>
        <dbReference type="ARBA" id="ARBA00023136"/>
    </source>
</evidence>
<accession>A0A2G5FBY9</accession>
<dbReference type="GO" id="GO:0042626">
    <property type="term" value="F:ATPase-coupled transmembrane transporter activity"/>
    <property type="evidence" value="ECO:0007669"/>
    <property type="project" value="TreeGrafter"/>
</dbReference>
<evidence type="ECO:0008006" key="8">
    <source>
        <dbReference type="Google" id="ProtNLM"/>
    </source>
</evidence>
<dbReference type="GO" id="GO:0005524">
    <property type="term" value="F:ATP binding"/>
    <property type="evidence" value="ECO:0007669"/>
    <property type="project" value="UniProtKB-KW"/>
</dbReference>